<dbReference type="RefSeq" id="WP_185121635.1">
    <property type="nucleotide sequence ID" value="NZ_JACJVQ010000017.1"/>
</dbReference>
<reference evidence="1 2" key="1">
    <citation type="submission" date="2020-08" db="EMBL/GenBank/DDBJ databases">
        <title>Cohnella phylogeny.</title>
        <authorList>
            <person name="Dunlap C."/>
        </authorList>
    </citation>
    <scope>NUCLEOTIDE SEQUENCE [LARGE SCALE GENOMIC DNA]</scope>
    <source>
        <strain evidence="1 2">DSM 25241</strain>
    </source>
</reference>
<dbReference type="EMBL" id="JACJVQ010000017">
    <property type="protein sequence ID" value="MBB6636432.1"/>
    <property type="molecule type" value="Genomic_DNA"/>
</dbReference>
<name>A0A841SYU1_9BACL</name>
<sequence>MSLASGMVRLAKAAGIGAVGAGLLGAAGCAIGGKLSPEAAFALSASALSGTDRFSFDGRLSAYDPDGRLADQAGYRGEVTGHKPAALAWEGTAASSFSSSYWSHPLSLVSYVESGSSEVKAAASNPNEVVLEMKLDPEAARRRIRDELRNQMRAVAEETGVLIADSQGTTISQAKLKIEESNRVLEEALKSLSVTTSCRWTADRRTWFPKKLSEESVLSYTLAGKRYSEKRISETNFERKADSGTIQDVAATK</sequence>
<proteinExistence type="predicted"/>
<protein>
    <submittedName>
        <fullName evidence="1">Uncharacterized protein</fullName>
    </submittedName>
</protein>
<keyword evidence="2" id="KW-1185">Reference proteome</keyword>
<evidence type="ECO:0000313" key="1">
    <source>
        <dbReference type="EMBL" id="MBB6636432.1"/>
    </source>
</evidence>
<comment type="caution">
    <text evidence="1">The sequence shown here is derived from an EMBL/GenBank/DDBJ whole genome shotgun (WGS) entry which is preliminary data.</text>
</comment>
<dbReference type="Proteomes" id="UP000535838">
    <property type="component" value="Unassembled WGS sequence"/>
</dbReference>
<accession>A0A841SYU1</accession>
<gene>
    <name evidence="1" type="ORF">H7B67_20110</name>
</gene>
<organism evidence="1 2">
    <name type="scientific">Cohnella thailandensis</name>
    <dbReference type="NCBI Taxonomy" id="557557"/>
    <lineage>
        <taxon>Bacteria</taxon>
        <taxon>Bacillati</taxon>
        <taxon>Bacillota</taxon>
        <taxon>Bacilli</taxon>
        <taxon>Bacillales</taxon>
        <taxon>Paenibacillaceae</taxon>
        <taxon>Cohnella</taxon>
    </lineage>
</organism>
<dbReference type="AlphaFoldDB" id="A0A841SYU1"/>
<evidence type="ECO:0000313" key="2">
    <source>
        <dbReference type="Proteomes" id="UP000535838"/>
    </source>
</evidence>